<dbReference type="PROSITE" id="PS50045">
    <property type="entry name" value="SIGMA54_INTERACT_4"/>
    <property type="match status" value="1"/>
</dbReference>
<dbReference type="RefSeq" id="WP_218282246.1">
    <property type="nucleotide sequence ID" value="NZ_CP078093.1"/>
</dbReference>
<evidence type="ECO:0000259" key="7">
    <source>
        <dbReference type="PROSITE" id="PS50045"/>
    </source>
</evidence>
<evidence type="ECO:0000256" key="2">
    <source>
        <dbReference type="ARBA" id="ARBA00022840"/>
    </source>
</evidence>
<dbReference type="InterPro" id="IPR002197">
    <property type="entry name" value="HTH_Fis"/>
</dbReference>
<reference evidence="8" key="1">
    <citation type="submission" date="2021-07" db="EMBL/GenBank/DDBJ databases">
        <title>Complete genome sequence of Crassaminicella sp. 143-21, isolated from a deep-sea hydrothermal vent.</title>
        <authorList>
            <person name="Li X."/>
        </authorList>
    </citation>
    <scope>NUCLEOTIDE SEQUENCE</scope>
    <source>
        <strain evidence="8">143-21</strain>
    </source>
</reference>
<dbReference type="EMBL" id="CP078093">
    <property type="protein sequence ID" value="QXM05548.1"/>
    <property type="molecule type" value="Genomic_DNA"/>
</dbReference>
<dbReference type="Pfam" id="PF25601">
    <property type="entry name" value="AAA_lid_14"/>
    <property type="match status" value="1"/>
</dbReference>
<keyword evidence="3" id="KW-0805">Transcription regulation</keyword>
<organism evidence="8 9">
    <name type="scientific">Crassaminicella indica</name>
    <dbReference type="NCBI Taxonomy" id="2855394"/>
    <lineage>
        <taxon>Bacteria</taxon>
        <taxon>Bacillati</taxon>
        <taxon>Bacillota</taxon>
        <taxon>Clostridia</taxon>
        <taxon>Eubacteriales</taxon>
        <taxon>Clostridiaceae</taxon>
        <taxon>Crassaminicella</taxon>
    </lineage>
</organism>
<dbReference type="CDD" id="cd00130">
    <property type="entry name" value="PAS"/>
    <property type="match status" value="1"/>
</dbReference>
<keyword evidence="5" id="KW-0804">Transcription</keyword>
<dbReference type="CDD" id="cd00009">
    <property type="entry name" value="AAA"/>
    <property type="match status" value="1"/>
</dbReference>
<dbReference type="InterPro" id="IPR025944">
    <property type="entry name" value="Sigma_54_int_dom_CS"/>
</dbReference>
<evidence type="ECO:0000256" key="6">
    <source>
        <dbReference type="SAM" id="Coils"/>
    </source>
</evidence>
<dbReference type="Pfam" id="PF02954">
    <property type="entry name" value="HTH_8"/>
    <property type="match status" value="1"/>
</dbReference>
<dbReference type="SMART" id="SM00382">
    <property type="entry name" value="AAA"/>
    <property type="match status" value="1"/>
</dbReference>
<feature type="domain" description="Sigma-54 factor interaction" evidence="7">
    <location>
        <begin position="311"/>
        <end position="541"/>
    </location>
</feature>
<dbReference type="InterPro" id="IPR002078">
    <property type="entry name" value="Sigma_54_int"/>
</dbReference>
<evidence type="ECO:0000313" key="9">
    <source>
        <dbReference type="Proteomes" id="UP000886818"/>
    </source>
</evidence>
<keyword evidence="6" id="KW-0175">Coiled coil</keyword>
<dbReference type="InterPro" id="IPR003593">
    <property type="entry name" value="AAA+_ATPase"/>
</dbReference>
<keyword evidence="9" id="KW-1185">Reference proteome</keyword>
<sequence length="618" mass="70616">MFKNKDYIKQFTDMMSEGFIFIDDEGKIQIYNEKAKEIFRISCHEDIGHDGGRLNLGDIVIIGDNCLGKDDGGLTPKDLTYIGIYDDKINIKDAFVGIGVYKNKDCKPIYFHKKLDEKKDDLILDTVFQNIKINVHINFIKKYIAIIVENKRFQLPYMNAIGHMVVIDKATKKVKFYQTRGYTARGESIANLLLGKSFRAKGKNVEQLDVLGKNIFDIHEGGDTIKEFYQVARGSDISYKDKFTEINGFLTLCTLLPVTIEGKRVGAALKVEDISMLKKIIKERDEALLHVEEMEKKLKEEQDTKDLFSSILGESKEMKAVKKLAYKASKTDSTVLLLGESGTGKSLLAHAIHKASNYKDQPFIHVNCGAIPEQLLESELFGYEKGAFTGARREGKAGLFEVADKGTIFLDEIGEMNLSVQVKLLKVLQNKTFFRVGGTKEKSVNVRIIAATNKNLEEEMRIGKFREDLYYRINVFPIWMPPLRERREDIYPFVQQILPKICKKLGCENKSVSGEAFYMLLEYDWPGNVRELENVLERAVNLSEGNIIKSIHLPISKKYGKKEEVKPLKEAIYDVEKKCIENALRLYNGNKIKAMKALKIGKTSFYEKLKKYNIQYKK</sequence>
<dbReference type="Pfam" id="PF00158">
    <property type="entry name" value="Sigma54_activat"/>
    <property type="match status" value="1"/>
</dbReference>
<evidence type="ECO:0000256" key="4">
    <source>
        <dbReference type="ARBA" id="ARBA00023125"/>
    </source>
</evidence>
<keyword evidence="2" id="KW-0067">ATP-binding</keyword>
<evidence type="ECO:0000313" key="8">
    <source>
        <dbReference type="EMBL" id="QXM05548.1"/>
    </source>
</evidence>
<dbReference type="InterPro" id="IPR058031">
    <property type="entry name" value="AAA_lid_NorR"/>
</dbReference>
<keyword evidence="4" id="KW-0238">DNA-binding</keyword>
<accession>A0ABX8R942</accession>
<dbReference type="PANTHER" id="PTHR32071">
    <property type="entry name" value="TRANSCRIPTIONAL REGULATORY PROTEIN"/>
    <property type="match status" value="1"/>
</dbReference>
<keyword evidence="1" id="KW-0547">Nucleotide-binding</keyword>
<evidence type="ECO:0000256" key="5">
    <source>
        <dbReference type="ARBA" id="ARBA00023163"/>
    </source>
</evidence>
<dbReference type="PROSITE" id="PS00688">
    <property type="entry name" value="SIGMA54_INTERACT_3"/>
    <property type="match status" value="1"/>
</dbReference>
<dbReference type="InterPro" id="IPR025662">
    <property type="entry name" value="Sigma_54_int_dom_ATP-bd_1"/>
</dbReference>
<proteinExistence type="predicted"/>
<evidence type="ECO:0000256" key="1">
    <source>
        <dbReference type="ARBA" id="ARBA00022741"/>
    </source>
</evidence>
<dbReference type="PROSITE" id="PS00675">
    <property type="entry name" value="SIGMA54_INTERACT_1"/>
    <property type="match status" value="1"/>
</dbReference>
<gene>
    <name evidence="8" type="ORF">KVH43_09205</name>
</gene>
<feature type="coiled-coil region" evidence="6">
    <location>
        <begin position="277"/>
        <end position="304"/>
    </location>
</feature>
<protein>
    <submittedName>
        <fullName evidence="8">Sigma 54-interacting transcriptional regulator</fullName>
    </submittedName>
</protein>
<dbReference type="InterPro" id="IPR025943">
    <property type="entry name" value="Sigma_54_int_dom_ATP-bd_2"/>
</dbReference>
<dbReference type="PROSITE" id="PS00676">
    <property type="entry name" value="SIGMA54_INTERACT_2"/>
    <property type="match status" value="1"/>
</dbReference>
<dbReference type="Proteomes" id="UP000886818">
    <property type="component" value="Chromosome"/>
</dbReference>
<name>A0ABX8R942_9CLOT</name>
<dbReference type="InterPro" id="IPR000014">
    <property type="entry name" value="PAS"/>
</dbReference>
<evidence type="ECO:0000256" key="3">
    <source>
        <dbReference type="ARBA" id="ARBA00023015"/>
    </source>
</evidence>